<evidence type="ECO:0000313" key="3">
    <source>
        <dbReference type="EMBL" id="KRW99799.1"/>
    </source>
</evidence>
<dbReference type="AlphaFoldDB" id="A0A0V0QCH2"/>
<dbReference type="EMBL" id="LDAU01000204">
    <property type="protein sequence ID" value="KRW99799.1"/>
    <property type="molecule type" value="Genomic_DNA"/>
</dbReference>
<evidence type="ECO:0000256" key="1">
    <source>
        <dbReference type="SAM" id="MobiDB-lite"/>
    </source>
</evidence>
<comment type="caution">
    <text evidence="3">The sequence shown here is derived from an EMBL/GenBank/DDBJ whole genome shotgun (WGS) entry which is preliminary data.</text>
</comment>
<keyword evidence="2" id="KW-0812">Transmembrane</keyword>
<keyword evidence="2" id="KW-1133">Transmembrane helix</keyword>
<evidence type="ECO:0000313" key="4">
    <source>
        <dbReference type="Proteomes" id="UP000054937"/>
    </source>
</evidence>
<accession>A0A0V0QCH2</accession>
<reference evidence="3 4" key="1">
    <citation type="journal article" date="2015" name="Sci. Rep.">
        <title>Genome of the facultative scuticociliatosis pathogen Pseudocohnilembus persalinus provides insight into its virulence through horizontal gene transfer.</title>
        <authorList>
            <person name="Xiong J."/>
            <person name="Wang G."/>
            <person name="Cheng J."/>
            <person name="Tian M."/>
            <person name="Pan X."/>
            <person name="Warren A."/>
            <person name="Jiang C."/>
            <person name="Yuan D."/>
            <person name="Miao W."/>
        </authorList>
    </citation>
    <scope>NUCLEOTIDE SEQUENCE [LARGE SCALE GENOMIC DNA]</scope>
    <source>
        <strain evidence="3">36N120E</strain>
    </source>
</reference>
<dbReference type="Proteomes" id="UP000054937">
    <property type="component" value="Unassembled WGS sequence"/>
</dbReference>
<evidence type="ECO:0008006" key="5">
    <source>
        <dbReference type="Google" id="ProtNLM"/>
    </source>
</evidence>
<feature type="region of interest" description="Disordered" evidence="1">
    <location>
        <begin position="1"/>
        <end position="20"/>
    </location>
</feature>
<name>A0A0V0QCH2_PSEPJ</name>
<feature type="transmembrane region" description="Helical" evidence="2">
    <location>
        <begin position="88"/>
        <end position="107"/>
    </location>
</feature>
<keyword evidence="4" id="KW-1185">Reference proteome</keyword>
<dbReference type="InParanoid" id="A0A0V0QCH2"/>
<protein>
    <recommendedName>
        <fullName evidence="5">Transmembrane protein</fullName>
    </recommendedName>
</protein>
<gene>
    <name evidence="3" type="ORF">PPERSA_07876</name>
</gene>
<evidence type="ECO:0000256" key="2">
    <source>
        <dbReference type="SAM" id="Phobius"/>
    </source>
</evidence>
<proteinExistence type="predicted"/>
<sequence>MSQSQMLKQQNSEEAANNMKQISEKEQEILSKKKKKKLSNKNKQSQINQTTNLLQKIQKKPLNIKKLNKFWKNTYKMKIQEMQQNHKYIYINQLLSFIFFILFLYNIENFQYFILYIYFLNILIQY</sequence>
<organism evidence="3 4">
    <name type="scientific">Pseudocohnilembus persalinus</name>
    <name type="common">Ciliate</name>
    <dbReference type="NCBI Taxonomy" id="266149"/>
    <lineage>
        <taxon>Eukaryota</taxon>
        <taxon>Sar</taxon>
        <taxon>Alveolata</taxon>
        <taxon>Ciliophora</taxon>
        <taxon>Intramacronucleata</taxon>
        <taxon>Oligohymenophorea</taxon>
        <taxon>Scuticociliatia</taxon>
        <taxon>Philasterida</taxon>
        <taxon>Pseudocohnilembidae</taxon>
        <taxon>Pseudocohnilembus</taxon>
    </lineage>
</organism>
<keyword evidence="2" id="KW-0472">Membrane</keyword>